<proteinExistence type="predicted"/>
<reference evidence="1" key="1">
    <citation type="submission" date="2021-06" db="EMBL/GenBank/DDBJ databases">
        <authorList>
            <person name="Kallberg Y."/>
            <person name="Tangrot J."/>
            <person name="Rosling A."/>
        </authorList>
    </citation>
    <scope>NUCLEOTIDE SEQUENCE</scope>
    <source>
        <strain evidence="1">28 12/20/2015</strain>
    </source>
</reference>
<gene>
    <name evidence="1" type="ORF">SPELUC_LOCUS3094</name>
</gene>
<name>A0ACA9KZN9_9GLOM</name>
<organism evidence="1 2">
    <name type="scientific">Cetraspora pellucida</name>
    <dbReference type="NCBI Taxonomy" id="1433469"/>
    <lineage>
        <taxon>Eukaryota</taxon>
        <taxon>Fungi</taxon>
        <taxon>Fungi incertae sedis</taxon>
        <taxon>Mucoromycota</taxon>
        <taxon>Glomeromycotina</taxon>
        <taxon>Glomeromycetes</taxon>
        <taxon>Diversisporales</taxon>
        <taxon>Gigasporaceae</taxon>
        <taxon>Cetraspora</taxon>
    </lineage>
</organism>
<accession>A0ACA9KZN9</accession>
<dbReference type="Proteomes" id="UP000789366">
    <property type="component" value="Unassembled WGS sequence"/>
</dbReference>
<protein>
    <submittedName>
        <fullName evidence="1">4776_t:CDS:1</fullName>
    </submittedName>
</protein>
<keyword evidence="2" id="KW-1185">Reference proteome</keyword>
<evidence type="ECO:0000313" key="2">
    <source>
        <dbReference type="Proteomes" id="UP000789366"/>
    </source>
</evidence>
<comment type="caution">
    <text evidence="1">The sequence shown here is derived from an EMBL/GenBank/DDBJ whole genome shotgun (WGS) entry which is preliminary data.</text>
</comment>
<evidence type="ECO:0000313" key="1">
    <source>
        <dbReference type="EMBL" id="CAG8502772.1"/>
    </source>
</evidence>
<dbReference type="EMBL" id="CAJVPW010002263">
    <property type="protein sequence ID" value="CAG8502772.1"/>
    <property type="molecule type" value="Genomic_DNA"/>
</dbReference>
<sequence length="137" mass="16580">MELQSKVYTREEIVETFLGFLEFYEDFDNTEPCWQEFNANITVHLNSFFDYIEETNEDEINKHIAYQIIKLISKADRYTYIYHTCNKLKDDLTWYPKPRNQQVLNELSSTNLLNNKSVVNPDKHKIFCQKDQYEYII</sequence>